<comment type="similarity">
    <text evidence="3">Belongs to the class-II pyridoxal-phosphate-dependent aminotransferase family. BioF subfamily.</text>
</comment>
<evidence type="ECO:0000256" key="5">
    <source>
        <dbReference type="ARBA" id="ARBA00013187"/>
    </source>
</evidence>
<organism evidence="14 15">
    <name type="scientific">Shewanella aestuarii</name>
    <dbReference type="NCBI Taxonomy" id="1028752"/>
    <lineage>
        <taxon>Bacteria</taxon>
        <taxon>Pseudomonadati</taxon>
        <taxon>Pseudomonadota</taxon>
        <taxon>Gammaproteobacteria</taxon>
        <taxon>Alteromonadales</taxon>
        <taxon>Shewanellaceae</taxon>
        <taxon>Shewanella</taxon>
    </lineage>
</organism>
<sequence>MAHPLTEKITQQLTQQQASGLLRQRKLLGSGTDNHPVNFDFSHNDYLGLASSTELAQALYQGALTYGVGSKASPLVSGYGEAHQLLEQKLCAITGHQACMLFCSGFSANSTLMKTLFDSTDVVIADKLVHASIIDGLVDSGAKLARYLHNDIDSAERLLAKHPNNVLITESVFSMDGDSAPINALSALCQQYNSWLIVDDAHGFGVVDPHGSAAITAKQVDIQVVTFGKALGCQGAAILASQDVIDFLVANARHYIYSTALSPANAYLAYAAIELIQKSPHLPSQLNDNITLFRTLASQAGINLTASQTAIQPIIIGDNALTMMVAESLAQKGFKVGAIRSPTVPVGSARLRITLNAKHTSLQINQLVTQLALLLIDQPIENP</sequence>
<dbReference type="InterPro" id="IPR050087">
    <property type="entry name" value="AON_synthase_class-II"/>
</dbReference>
<comment type="subunit">
    <text evidence="4">Homodimer.</text>
</comment>
<dbReference type="PROSITE" id="PS00599">
    <property type="entry name" value="AA_TRANSFER_CLASS_2"/>
    <property type="match status" value="1"/>
</dbReference>
<dbReference type="InterPro" id="IPR015421">
    <property type="entry name" value="PyrdxlP-dep_Trfase_major"/>
</dbReference>
<keyword evidence="7" id="KW-0093">Biotin biosynthesis</keyword>
<dbReference type="InterPro" id="IPR015422">
    <property type="entry name" value="PyrdxlP-dep_Trfase_small"/>
</dbReference>
<comment type="pathway">
    <text evidence="2">Cofactor biosynthesis; biotin biosynthesis.</text>
</comment>
<accession>A0ABT0KY90</accession>
<dbReference type="EMBL" id="JAKILK010000001">
    <property type="protein sequence ID" value="MCL1116438.1"/>
    <property type="molecule type" value="Genomic_DNA"/>
</dbReference>
<evidence type="ECO:0000256" key="6">
    <source>
        <dbReference type="ARBA" id="ARBA00022679"/>
    </source>
</evidence>
<evidence type="ECO:0000256" key="1">
    <source>
        <dbReference type="ARBA" id="ARBA00001933"/>
    </source>
</evidence>
<dbReference type="PANTHER" id="PTHR13693:SF100">
    <property type="entry name" value="8-AMINO-7-OXONONANOATE SYNTHASE"/>
    <property type="match status" value="1"/>
</dbReference>
<dbReference type="PANTHER" id="PTHR13693">
    <property type="entry name" value="CLASS II AMINOTRANSFERASE/8-AMINO-7-OXONONANOATE SYNTHASE"/>
    <property type="match status" value="1"/>
</dbReference>
<dbReference type="InterPro" id="IPR004839">
    <property type="entry name" value="Aminotransferase_I/II_large"/>
</dbReference>
<dbReference type="InterPro" id="IPR015424">
    <property type="entry name" value="PyrdxlP-dep_Trfase"/>
</dbReference>
<proteinExistence type="inferred from homology"/>
<evidence type="ECO:0000256" key="3">
    <source>
        <dbReference type="ARBA" id="ARBA00010008"/>
    </source>
</evidence>
<evidence type="ECO:0000256" key="10">
    <source>
        <dbReference type="ARBA" id="ARBA00033381"/>
    </source>
</evidence>
<comment type="catalytic activity">
    <reaction evidence="11">
        <text>6-carboxyhexanoyl-[ACP] + L-alanine + H(+) = (8S)-8-amino-7-oxononanoate + holo-[ACP] + CO2</text>
        <dbReference type="Rhea" id="RHEA:42288"/>
        <dbReference type="Rhea" id="RHEA-COMP:9685"/>
        <dbReference type="Rhea" id="RHEA-COMP:9955"/>
        <dbReference type="ChEBI" id="CHEBI:15378"/>
        <dbReference type="ChEBI" id="CHEBI:16526"/>
        <dbReference type="ChEBI" id="CHEBI:57972"/>
        <dbReference type="ChEBI" id="CHEBI:64479"/>
        <dbReference type="ChEBI" id="CHEBI:78846"/>
        <dbReference type="ChEBI" id="CHEBI:149468"/>
        <dbReference type="EC" id="2.3.1.47"/>
    </reaction>
</comment>
<name>A0ABT0KY90_9GAMM</name>
<evidence type="ECO:0000313" key="14">
    <source>
        <dbReference type="EMBL" id="MCL1116438.1"/>
    </source>
</evidence>
<evidence type="ECO:0000256" key="9">
    <source>
        <dbReference type="ARBA" id="ARBA00032610"/>
    </source>
</evidence>
<evidence type="ECO:0000256" key="7">
    <source>
        <dbReference type="ARBA" id="ARBA00022756"/>
    </source>
</evidence>
<dbReference type="InterPro" id="IPR001917">
    <property type="entry name" value="Aminotrans_II_pyridoxalP_BS"/>
</dbReference>
<dbReference type="RefSeq" id="WP_188842971.1">
    <property type="nucleotide sequence ID" value="NZ_BMOT01000011.1"/>
</dbReference>
<evidence type="ECO:0000313" key="15">
    <source>
        <dbReference type="Proteomes" id="UP001203212"/>
    </source>
</evidence>
<evidence type="ECO:0000256" key="4">
    <source>
        <dbReference type="ARBA" id="ARBA00011738"/>
    </source>
</evidence>
<dbReference type="Gene3D" id="3.90.1150.10">
    <property type="entry name" value="Aspartate Aminotransferase, domain 1"/>
    <property type="match status" value="1"/>
</dbReference>
<dbReference type="Pfam" id="PF00155">
    <property type="entry name" value="Aminotran_1_2"/>
    <property type="match status" value="1"/>
</dbReference>
<comment type="caution">
    <text evidence="14">The sequence shown here is derived from an EMBL/GenBank/DDBJ whole genome shotgun (WGS) entry which is preliminary data.</text>
</comment>
<evidence type="ECO:0000256" key="11">
    <source>
        <dbReference type="ARBA" id="ARBA00047715"/>
    </source>
</evidence>
<dbReference type="Proteomes" id="UP001203212">
    <property type="component" value="Unassembled WGS sequence"/>
</dbReference>
<evidence type="ECO:0000256" key="12">
    <source>
        <dbReference type="RuleBase" id="RU003693"/>
    </source>
</evidence>
<keyword evidence="6" id="KW-0808">Transferase</keyword>
<evidence type="ECO:0000259" key="13">
    <source>
        <dbReference type="Pfam" id="PF00155"/>
    </source>
</evidence>
<evidence type="ECO:0000256" key="8">
    <source>
        <dbReference type="ARBA" id="ARBA00022898"/>
    </source>
</evidence>
<evidence type="ECO:0000256" key="2">
    <source>
        <dbReference type="ARBA" id="ARBA00004746"/>
    </source>
</evidence>
<keyword evidence="8 12" id="KW-0663">Pyridoxal phosphate</keyword>
<gene>
    <name evidence="14" type="ORF">L2689_04170</name>
</gene>
<dbReference type="EC" id="2.3.1.47" evidence="5"/>
<dbReference type="Gene3D" id="3.40.640.10">
    <property type="entry name" value="Type I PLP-dependent aspartate aminotransferase-like (Major domain)"/>
    <property type="match status" value="1"/>
</dbReference>
<reference evidence="14 15" key="1">
    <citation type="submission" date="2022-01" db="EMBL/GenBank/DDBJ databases">
        <title>Whole genome-based taxonomy of the Shewanellaceae.</title>
        <authorList>
            <person name="Martin-Rodriguez A.J."/>
        </authorList>
    </citation>
    <scope>NUCLEOTIDE SEQUENCE [LARGE SCALE GENOMIC DNA]</scope>
    <source>
        <strain evidence="14 15">JCM 17801</strain>
    </source>
</reference>
<feature type="domain" description="Aminotransferase class I/classII large" evidence="13">
    <location>
        <begin position="40"/>
        <end position="370"/>
    </location>
</feature>
<protein>
    <recommendedName>
        <fullName evidence="5">8-amino-7-oxononanoate synthase</fullName>
        <ecNumber evidence="5">2.3.1.47</ecNumber>
    </recommendedName>
    <alternativeName>
        <fullName evidence="9">7-keto-8-amino-pelargonic acid synthase</fullName>
    </alternativeName>
    <alternativeName>
        <fullName evidence="10">8-amino-7-ketopelargonate synthase</fullName>
    </alternativeName>
</protein>
<keyword evidence="15" id="KW-1185">Reference proteome</keyword>
<dbReference type="SUPFAM" id="SSF53383">
    <property type="entry name" value="PLP-dependent transferases"/>
    <property type="match status" value="1"/>
</dbReference>
<comment type="cofactor">
    <cofactor evidence="1 12">
        <name>pyridoxal 5'-phosphate</name>
        <dbReference type="ChEBI" id="CHEBI:597326"/>
    </cofactor>
</comment>